<evidence type="ECO:0000256" key="3">
    <source>
        <dbReference type="ARBA" id="ARBA00023015"/>
    </source>
</evidence>
<keyword evidence="2" id="KW-0678">Repressor</keyword>
<dbReference type="PROSITE" id="PS51000">
    <property type="entry name" value="HTH_DEOR_2"/>
    <property type="match status" value="1"/>
</dbReference>
<evidence type="ECO:0000256" key="2">
    <source>
        <dbReference type="ARBA" id="ARBA00022491"/>
    </source>
</evidence>
<comment type="function">
    <text evidence="6">Repressor of the lactose catabolism operon. Galactose-6-phosphate is the inducer.</text>
</comment>
<dbReference type="SUPFAM" id="SSF46785">
    <property type="entry name" value="Winged helix' DNA-binding domain"/>
    <property type="match status" value="1"/>
</dbReference>
<dbReference type="GO" id="GO:0003700">
    <property type="term" value="F:DNA-binding transcription factor activity"/>
    <property type="evidence" value="ECO:0007669"/>
    <property type="project" value="InterPro"/>
</dbReference>
<dbReference type="InterPro" id="IPR018356">
    <property type="entry name" value="Tscrpt_reg_HTH_DeoR_CS"/>
</dbReference>
<dbReference type="GO" id="GO:0003677">
    <property type="term" value="F:DNA binding"/>
    <property type="evidence" value="ECO:0007669"/>
    <property type="project" value="UniProtKB-KW"/>
</dbReference>
<gene>
    <name evidence="8" type="ORF">EJO69_11940</name>
</gene>
<dbReference type="RefSeq" id="WP_126042115.1">
    <property type="nucleotide sequence ID" value="NZ_CP034438.1"/>
</dbReference>
<dbReference type="AlphaFoldDB" id="A0A3S8ZBX2"/>
<dbReference type="Pfam" id="PF00455">
    <property type="entry name" value="DeoRC"/>
    <property type="match status" value="1"/>
</dbReference>
<dbReference type="OrthoDB" id="7688673at2"/>
<dbReference type="PROSITE" id="PS00894">
    <property type="entry name" value="HTH_DEOR_1"/>
    <property type="match status" value="1"/>
</dbReference>
<dbReference type="InterPro" id="IPR050313">
    <property type="entry name" value="Carb_Metab_HTH_regulators"/>
</dbReference>
<dbReference type="Gene3D" id="3.40.50.1360">
    <property type="match status" value="1"/>
</dbReference>
<evidence type="ECO:0000256" key="1">
    <source>
        <dbReference type="ARBA" id="ARBA00021390"/>
    </source>
</evidence>
<dbReference type="InterPro" id="IPR037171">
    <property type="entry name" value="NagB/RpiA_transferase-like"/>
</dbReference>
<keyword evidence="5" id="KW-0804">Transcription</keyword>
<proteinExistence type="predicted"/>
<evidence type="ECO:0000256" key="5">
    <source>
        <dbReference type="ARBA" id="ARBA00023163"/>
    </source>
</evidence>
<dbReference type="InterPro" id="IPR036390">
    <property type="entry name" value="WH_DNA-bd_sf"/>
</dbReference>
<dbReference type="SMART" id="SM00420">
    <property type="entry name" value="HTH_DEOR"/>
    <property type="match status" value="1"/>
</dbReference>
<sequence length="252" mass="26822">MLAQERRSLILEDLRARGGVETEDIAQRYSVSVETARRDLLELERRSLLKRVYGGAVGVPTSTEPPHSERESVAAAHKQRIAERVVALIPSDATVFLDLGTTVEALARAIQPTFSGTIVTASLRAVATLAHLPNAEIIVSGGRLRKSELSLSGSMATSFLDSLFPDIAIISIGAIDADAGVTDYDFDEMHVKRAVLANSAMSIVVADSTKVGGIAPYRLCGVETPSYIAIDSGLSADHTTTLTERGAHLLLA</sequence>
<keyword evidence="9" id="KW-1185">Reference proteome</keyword>
<evidence type="ECO:0000313" key="9">
    <source>
        <dbReference type="Proteomes" id="UP000270021"/>
    </source>
</evidence>
<keyword evidence="4" id="KW-0238">DNA-binding</keyword>
<dbReference type="SMART" id="SM01134">
    <property type="entry name" value="DeoRC"/>
    <property type="match status" value="1"/>
</dbReference>
<dbReference type="PANTHER" id="PTHR30363">
    <property type="entry name" value="HTH-TYPE TRANSCRIPTIONAL REGULATOR SRLR-RELATED"/>
    <property type="match status" value="1"/>
</dbReference>
<dbReference type="Proteomes" id="UP000270021">
    <property type="component" value="Chromosome"/>
</dbReference>
<reference evidence="8 9" key="1">
    <citation type="submission" date="2018-12" db="EMBL/GenBank/DDBJ databases">
        <title>Complete genome sequence of Flaviflexus salsibiostraticola KCTC 33148.</title>
        <authorList>
            <person name="Bae J.-W."/>
        </authorList>
    </citation>
    <scope>NUCLEOTIDE SEQUENCE [LARGE SCALE GENOMIC DNA]</scope>
    <source>
        <strain evidence="8 9">KCTC 33148</strain>
    </source>
</reference>
<dbReference type="InterPro" id="IPR014036">
    <property type="entry name" value="DeoR-like_C"/>
</dbReference>
<dbReference type="Pfam" id="PF08220">
    <property type="entry name" value="HTH_DeoR"/>
    <property type="match status" value="1"/>
</dbReference>
<evidence type="ECO:0000256" key="6">
    <source>
        <dbReference type="ARBA" id="ARBA00024937"/>
    </source>
</evidence>
<dbReference type="PANTHER" id="PTHR30363:SF4">
    <property type="entry name" value="GLYCEROL-3-PHOSPHATE REGULON REPRESSOR"/>
    <property type="match status" value="1"/>
</dbReference>
<evidence type="ECO:0000313" key="8">
    <source>
        <dbReference type="EMBL" id="AZN30935.1"/>
    </source>
</evidence>
<keyword evidence="3" id="KW-0805">Transcription regulation</keyword>
<accession>A0A3S8ZBX2</accession>
<evidence type="ECO:0000259" key="7">
    <source>
        <dbReference type="PROSITE" id="PS51000"/>
    </source>
</evidence>
<organism evidence="8 9">
    <name type="scientific">Flaviflexus salsibiostraticola</name>
    <dbReference type="NCBI Taxonomy" id="1282737"/>
    <lineage>
        <taxon>Bacteria</taxon>
        <taxon>Bacillati</taxon>
        <taxon>Actinomycetota</taxon>
        <taxon>Actinomycetes</taxon>
        <taxon>Actinomycetales</taxon>
        <taxon>Actinomycetaceae</taxon>
        <taxon>Flaviflexus</taxon>
    </lineage>
</organism>
<dbReference type="KEGG" id="fsl:EJO69_11940"/>
<protein>
    <recommendedName>
        <fullName evidence="1">Lactose phosphotransferase system repressor</fullName>
    </recommendedName>
</protein>
<dbReference type="PRINTS" id="PR00037">
    <property type="entry name" value="HTHLACR"/>
</dbReference>
<dbReference type="EMBL" id="CP034438">
    <property type="protein sequence ID" value="AZN30935.1"/>
    <property type="molecule type" value="Genomic_DNA"/>
</dbReference>
<dbReference type="SUPFAM" id="SSF100950">
    <property type="entry name" value="NagB/RpiA/CoA transferase-like"/>
    <property type="match status" value="1"/>
</dbReference>
<dbReference type="InterPro" id="IPR001034">
    <property type="entry name" value="DeoR_HTH"/>
</dbReference>
<name>A0A3S8ZBX2_9ACTO</name>
<feature type="domain" description="HTH deoR-type" evidence="7">
    <location>
        <begin position="3"/>
        <end position="58"/>
    </location>
</feature>
<evidence type="ECO:0000256" key="4">
    <source>
        <dbReference type="ARBA" id="ARBA00023125"/>
    </source>
</evidence>